<organism evidence="1 2">
    <name type="scientific">Papaver somniferum</name>
    <name type="common">Opium poppy</name>
    <dbReference type="NCBI Taxonomy" id="3469"/>
    <lineage>
        <taxon>Eukaryota</taxon>
        <taxon>Viridiplantae</taxon>
        <taxon>Streptophyta</taxon>
        <taxon>Embryophyta</taxon>
        <taxon>Tracheophyta</taxon>
        <taxon>Spermatophyta</taxon>
        <taxon>Magnoliopsida</taxon>
        <taxon>Ranunculales</taxon>
        <taxon>Papaveraceae</taxon>
        <taxon>Papaveroideae</taxon>
        <taxon>Papaver</taxon>
    </lineage>
</organism>
<gene>
    <name evidence="1" type="ORF">C5167_012633</name>
</gene>
<protein>
    <submittedName>
        <fullName evidence="1">Uncharacterized protein</fullName>
    </submittedName>
</protein>
<sequence>MNKITPNWWFNSSKPSVKEEATNRWLKGIEHLAKEGIWWRRQEMLPDKDYWAVFSNGNFGELDRGADIKLRMGMPDTDIGRLKAMLSESEIIVWKDNDPFTFMKKLVARVSDRQHEVPPPVKRIPGIPHVENIKIDLERLTSQFRRLESSPLQKMCCFDDLKEIKIHLDRITFAVRKIIAEISGLLKDLQVSLQQMEDTTGDDEKTEMLIEVLTGSLAEYTLVSKGLNTMSENVNRLEYTLEIALQKKNVAISQFGLIMTNLGVSNGIVAALHHAGCISLYSPMDYQQEKRPPRLRVCIIPLLADIG</sequence>
<evidence type="ECO:0000313" key="2">
    <source>
        <dbReference type="Proteomes" id="UP000316621"/>
    </source>
</evidence>
<evidence type="ECO:0000313" key="1">
    <source>
        <dbReference type="EMBL" id="RZC53791.1"/>
    </source>
</evidence>
<proteinExistence type="predicted"/>
<dbReference type="Proteomes" id="UP000316621">
    <property type="component" value="Chromosome 3"/>
</dbReference>
<dbReference type="AlphaFoldDB" id="A0A4Y7J1H3"/>
<keyword evidence="2" id="KW-1185">Reference proteome</keyword>
<name>A0A4Y7J1H3_PAPSO</name>
<accession>A0A4Y7J1H3</accession>
<dbReference type="EMBL" id="CM010717">
    <property type="protein sequence ID" value="RZC53791.1"/>
    <property type="molecule type" value="Genomic_DNA"/>
</dbReference>
<reference evidence="1 2" key="1">
    <citation type="journal article" date="2018" name="Science">
        <title>The opium poppy genome and morphinan production.</title>
        <authorList>
            <person name="Guo L."/>
            <person name="Winzer T."/>
            <person name="Yang X."/>
            <person name="Li Y."/>
            <person name="Ning Z."/>
            <person name="He Z."/>
            <person name="Teodor R."/>
            <person name="Lu Y."/>
            <person name="Bowser T.A."/>
            <person name="Graham I.A."/>
            <person name="Ye K."/>
        </authorList>
    </citation>
    <scope>NUCLEOTIDE SEQUENCE [LARGE SCALE GENOMIC DNA]</scope>
    <source>
        <strain evidence="2">cv. HN1</strain>
        <tissue evidence="1">Leaves</tissue>
    </source>
</reference>
<dbReference type="Gramene" id="RZC53791">
    <property type="protein sequence ID" value="RZC53791"/>
    <property type="gene ID" value="C5167_012633"/>
</dbReference>